<evidence type="ECO:0000313" key="1">
    <source>
        <dbReference type="EMBL" id="GAV03805.1"/>
    </source>
</evidence>
<accession>A0A1D1VQF7</accession>
<dbReference type="EMBL" id="BDGG01000010">
    <property type="protein sequence ID" value="GAV03805.1"/>
    <property type="molecule type" value="Genomic_DNA"/>
</dbReference>
<comment type="caution">
    <text evidence="1">The sequence shown here is derived from an EMBL/GenBank/DDBJ whole genome shotgun (WGS) entry which is preliminary data.</text>
</comment>
<organism evidence="1 2">
    <name type="scientific">Ramazzottius varieornatus</name>
    <name type="common">Water bear</name>
    <name type="synonym">Tardigrade</name>
    <dbReference type="NCBI Taxonomy" id="947166"/>
    <lineage>
        <taxon>Eukaryota</taxon>
        <taxon>Metazoa</taxon>
        <taxon>Ecdysozoa</taxon>
        <taxon>Tardigrada</taxon>
        <taxon>Eutardigrada</taxon>
        <taxon>Parachela</taxon>
        <taxon>Hypsibioidea</taxon>
        <taxon>Ramazzottiidae</taxon>
        <taxon>Ramazzottius</taxon>
    </lineage>
</organism>
<dbReference type="AlphaFoldDB" id="A0A1D1VQF7"/>
<name>A0A1D1VQF7_RAMVA</name>
<proteinExistence type="predicted"/>
<sequence length="59" mass="6497">MADLDEYCAYYAIIIDGNGETFVGPSDVRDMLVEAIKEHSSATGSSPRFLLWSNIRLSA</sequence>
<protein>
    <submittedName>
        <fullName evidence="1">Uncharacterized protein</fullName>
    </submittedName>
</protein>
<dbReference type="Proteomes" id="UP000186922">
    <property type="component" value="Unassembled WGS sequence"/>
</dbReference>
<gene>
    <name evidence="1" type="primary">RvY_14184-1</name>
    <name evidence="1" type="synonym">RvY_14184.1</name>
    <name evidence="1" type="ORF">RvY_14184</name>
</gene>
<evidence type="ECO:0000313" key="2">
    <source>
        <dbReference type="Proteomes" id="UP000186922"/>
    </source>
</evidence>
<reference evidence="1 2" key="1">
    <citation type="journal article" date="2016" name="Nat. Commun.">
        <title>Extremotolerant tardigrade genome and improved radiotolerance of human cultured cells by tardigrade-unique protein.</title>
        <authorList>
            <person name="Hashimoto T."/>
            <person name="Horikawa D.D."/>
            <person name="Saito Y."/>
            <person name="Kuwahara H."/>
            <person name="Kozuka-Hata H."/>
            <person name="Shin-I T."/>
            <person name="Minakuchi Y."/>
            <person name="Ohishi K."/>
            <person name="Motoyama A."/>
            <person name="Aizu T."/>
            <person name="Enomoto A."/>
            <person name="Kondo K."/>
            <person name="Tanaka S."/>
            <person name="Hara Y."/>
            <person name="Koshikawa S."/>
            <person name="Sagara H."/>
            <person name="Miura T."/>
            <person name="Yokobori S."/>
            <person name="Miyagawa K."/>
            <person name="Suzuki Y."/>
            <person name="Kubo T."/>
            <person name="Oyama M."/>
            <person name="Kohara Y."/>
            <person name="Fujiyama A."/>
            <person name="Arakawa K."/>
            <person name="Katayama T."/>
            <person name="Toyoda A."/>
            <person name="Kunieda T."/>
        </authorList>
    </citation>
    <scope>NUCLEOTIDE SEQUENCE [LARGE SCALE GENOMIC DNA]</scope>
    <source>
        <strain evidence="1 2">YOKOZUNA-1</strain>
    </source>
</reference>
<keyword evidence="2" id="KW-1185">Reference proteome</keyword>